<dbReference type="Proteomes" id="UP000461730">
    <property type="component" value="Unassembled WGS sequence"/>
</dbReference>
<dbReference type="PANTHER" id="PTHR30572:SF18">
    <property type="entry name" value="ABC-TYPE MACROLIDE FAMILY EXPORT SYSTEM PERMEASE COMPONENT 2"/>
    <property type="match status" value="1"/>
</dbReference>
<keyword evidence="4 6" id="KW-1133">Transmembrane helix</keyword>
<sequence length="845" mass="94987">MRDNSYIDLLKPKREGVYSRSESYNTMSGIVQTLKDIPSSTGISLLADLLFASNTTNPGVMISNYIKTAWRSLLRSKGFALTNILGLTIGMTCALFYLLWARDEVNYDKFQVNYDQTYVVIANRDFNNRVFTDYNMVLPLAAALEKASPQVKNAVVTTQDYDITMRSNDILFQKNGMTVSEHFFDMFSWKFIQGSAATAIRDPSSIVLTESTAKAIFGKKDPINQTIRIVEENRALKVTGIVADPPGNSSLRFDFVRPFNYSEEDTRRMMDNWSSSSWRVYVQTIPGADIRQVDKTINAVKKQHDPNDKISTYFTFPMSRWRLYGEFKDGKNVGGMIEYVRLFAVIAVIILLIACVNFMNLSTARSEQRSKEVGIRKALGSGRIQLIFQFFSESTILVCFAFLLSIMLVLFLLPSFNTLVNKELTFDIGQPYLWLGALVIILFTGIIAGSYPALYLSAFNPVKVMKGVLSGRSTVLPRHVLVVGQFVISILLISATIIVYQQIQYVKNRDMGYKPDNLLMIPGTDDTEKNFNIIKDELIRSRLVQAVTRSSSPITQVWWKSGAPDWNGKPADMSLIISGIRTDVDFTKTMGIKLLEGHDFVGLPADSSSVLLNRAAVEAMGLKNPIGMEMRFGDEKYNVIGITENIIMESPYQPVDPMLTFYNPRATGIISLRLGEGILPQKALPFIESVFKKYNPAYPFSYQFADDEFGRKFLGEELISKITNIFAGLAIFICCIGLAGLASFTVEKRFREIGIRKVLGATVNQVLLMISAQFLRLVAISFILAVPLTWWLMQNWLEKYSYRVDISAWTFFAVGVLVLLLALLVVCLNALRAATTNPIKSLRTE</sequence>
<keyword evidence="10" id="KW-1185">Reference proteome</keyword>
<dbReference type="Pfam" id="PF12704">
    <property type="entry name" value="MacB_PCD"/>
    <property type="match status" value="2"/>
</dbReference>
<feature type="transmembrane region" description="Helical" evidence="6">
    <location>
        <begin position="725"/>
        <end position="746"/>
    </location>
</feature>
<dbReference type="Pfam" id="PF02687">
    <property type="entry name" value="FtsX"/>
    <property type="match status" value="2"/>
</dbReference>
<evidence type="ECO:0000259" key="7">
    <source>
        <dbReference type="Pfam" id="PF02687"/>
    </source>
</evidence>
<evidence type="ECO:0000256" key="3">
    <source>
        <dbReference type="ARBA" id="ARBA00022692"/>
    </source>
</evidence>
<feature type="domain" description="ABC3 transporter permease C-terminal" evidence="7">
    <location>
        <begin position="724"/>
        <end position="838"/>
    </location>
</feature>
<dbReference type="PANTHER" id="PTHR30572">
    <property type="entry name" value="MEMBRANE COMPONENT OF TRANSPORTER-RELATED"/>
    <property type="match status" value="1"/>
</dbReference>
<evidence type="ECO:0000259" key="8">
    <source>
        <dbReference type="Pfam" id="PF12704"/>
    </source>
</evidence>
<accession>A0A7K1U309</accession>
<keyword evidence="3 6" id="KW-0812">Transmembrane</keyword>
<name>A0A7K1U309_9BACT</name>
<evidence type="ECO:0000313" key="9">
    <source>
        <dbReference type="EMBL" id="MVT08752.1"/>
    </source>
</evidence>
<feature type="transmembrane region" description="Helical" evidence="6">
    <location>
        <begin position="386"/>
        <end position="413"/>
    </location>
</feature>
<dbReference type="GO" id="GO:0022857">
    <property type="term" value="F:transmembrane transporter activity"/>
    <property type="evidence" value="ECO:0007669"/>
    <property type="project" value="TreeGrafter"/>
</dbReference>
<evidence type="ECO:0000256" key="4">
    <source>
        <dbReference type="ARBA" id="ARBA00022989"/>
    </source>
</evidence>
<dbReference type="GO" id="GO:0005886">
    <property type="term" value="C:plasma membrane"/>
    <property type="evidence" value="ECO:0007669"/>
    <property type="project" value="UniProtKB-SubCell"/>
</dbReference>
<evidence type="ECO:0000256" key="1">
    <source>
        <dbReference type="ARBA" id="ARBA00004651"/>
    </source>
</evidence>
<dbReference type="InterPro" id="IPR050250">
    <property type="entry name" value="Macrolide_Exporter_MacB"/>
</dbReference>
<dbReference type="InterPro" id="IPR003838">
    <property type="entry name" value="ABC3_permease_C"/>
</dbReference>
<keyword evidence="5 6" id="KW-0472">Membrane</keyword>
<feature type="domain" description="MacB-like periplasmic core" evidence="8">
    <location>
        <begin position="81"/>
        <end position="299"/>
    </location>
</feature>
<comment type="subcellular location">
    <subcellularLocation>
        <location evidence="1">Cell membrane</location>
        <topology evidence="1">Multi-pass membrane protein</topology>
    </subcellularLocation>
</comment>
<dbReference type="EMBL" id="WRXN01000004">
    <property type="protein sequence ID" value="MVT08752.1"/>
    <property type="molecule type" value="Genomic_DNA"/>
</dbReference>
<feature type="domain" description="MacB-like periplasmic core" evidence="8">
    <location>
        <begin position="487"/>
        <end position="645"/>
    </location>
</feature>
<dbReference type="AlphaFoldDB" id="A0A7K1U309"/>
<keyword evidence="2" id="KW-1003">Cell membrane</keyword>
<organism evidence="9 10">
    <name type="scientific">Chitinophaga tropicalis</name>
    <dbReference type="NCBI Taxonomy" id="2683588"/>
    <lineage>
        <taxon>Bacteria</taxon>
        <taxon>Pseudomonadati</taxon>
        <taxon>Bacteroidota</taxon>
        <taxon>Chitinophagia</taxon>
        <taxon>Chitinophagales</taxon>
        <taxon>Chitinophagaceae</taxon>
        <taxon>Chitinophaga</taxon>
    </lineage>
</organism>
<feature type="transmembrane region" description="Helical" evidence="6">
    <location>
        <begin position="339"/>
        <end position="361"/>
    </location>
</feature>
<feature type="transmembrane region" description="Helical" evidence="6">
    <location>
        <begin position="433"/>
        <end position="459"/>
    </location>
</feature>
<evidence type="ECO:0000256" key="2">
    <source>
        <dbReference type="ARBA" id="ARBA00022475"/>
    </source>
</evidence>
<feature type="transmembrane region" description="Helical" evidence="6">
    <location>
        <begin position="806"/>
        <end position="831"/>
    </location>
</feature>
<reference evidence="9 10" key="1">
    <citation type="submission" date="2019-12" db="EMBL/GenBank/DDBJ databases">
        <title>Chitinophaga sp. strain ysch24 (GDMCC 1.1355), whole genome shotgun sequence.</title>
        <authorList>
            <person name="Zhang X."/>
        </authorList>
    </citation>
    <scope>NUCLEOTIDE SEQUENCE [LARGE SCALE GENOMIC DNA]</scope>
    <source>
        <strain evidence="10">ysch24</strain>
    </source>
</reference>
<evidence type="ECO:0000256" key="6">
    <source>
        <dbReference type="SAM" id="Phobius"/>
    </source>
</evidence>
<evidence type="ECO:0000256" key="5">
    <source>
        <dbReference type="ARBA" id="ARBA00023136"/>
    </source>
</evidence>
<gene>
    <name evidence="9" type="ORF">GO493_10800</name>
</gene>
<dbReference type="InterPro" id="IPR025857">
    <property type="entry name" value="MacB_PCD"/>
</dbReference>
<protein>
    <submittedName>
        <fullName evidence="9">FtsX-like permease family protein</fullName>
    </submittedName>
</protein>
<feature type="transmembrane region" description="Helical" evidence="6">
    <location>
        <begin position="766"/>
        <end position="786"/>
    </location>
</feature>
<comment type="caution">
    <text evidence="9">The sequence shown here is derived from an EMBL/GenBank/DDBJ whole genome shotgun (WGS) entry which is preliminary data.</text>
</comment>
<feature type="domain" description="ABC3 transporter permease C-terminal" evidence="7">
    <location>
        <begin position="345"/>
        <end position="461"/>
    </location>
</feature>
<feature type="transmembrane region" description="Helical" evidence="6">
    <location>
        <begin position="79"/>
        <end position="100"/>
    </location>
</feature>
<proteinExistence type="predicted"/>
<evidence type="ECO:0000313" key="10">
    <source>
        <dbReference type="Proteomes" id="UP000461730"/>
    </source>
</evidence>
<feature type="transmembrane region" description="Helical" evidence="6">
    <location>
        <begin position="480"/>
        <end position="500"/>
    </location>
</feature>